<organism evidence="4 5">
    <name type="scientific">Actinomycetospora atypica</name>
    <dbReference type="NCBI Taxonomy" id="1290095"/>
    <lineage>
        <taxon>Bacteria</taxon>
        <taxon>Bacillati</taxon>
        <taxon>Actinomycetota</taxon>
        <taxon>Actinomycetes</taxon>
        <taxon>Pseudonocardiales</taxon>
        <taxon>Pseudonocardiaceae</taxon>
        <taxon>Actinomycetospora</taxon>
    </lineage>
</organism>
<name>A0ABV9YE18_9PSEU</name>
<dbReference type="EMBL" id="JBHSIV010000002">
    <property type="protein sequence ID" value="MFC5061025.1"/>
    <property type="molecule type" value="Genomic_DNA"/>
</dbReference>
<feature type="region of interest" description="Disordered" evidence="1">
    <location>
        <begin position="1"/>
        <end position="39"/>
    </location>
</feature>
<comment type="caution">
    <text evidence="4">The sequence shown here is derived from an EMBL/GenBank/DDBJ whole genome shotgun (WGS) entry which is preliminary data.</text>
</comment>
<evidence type="ECO:0000313" key="5">
    <source>
        <dbReference type="Proteomes" id="UP001595947"/>
    </source>
</evidence>
<feature type="compositionally biased region" description="Pro residues" evidence="1">
    <location>
        <begin position="303"/>
        <end position="319"/>
    </location>
</feature>
<feature type="domain" description="DUF6777" evidence="3">
    <location>
        <begin position="157"/>
        <end position="284"/>
    </location>
</feature>
<evidence type="ECO:0000256" key="1">
    <source>
        <dbReference type="SAM" id="MobiDB-lite"/>
    </source>
</evidence>
<dbReference type="InterPro" id="IPR046704">
    <property type="entry name" value="DUF6777"/>
</dbReference>
<protein>
    <submittedName>
        <fullName evidence="4">DUF6777 domain-containing protein</fullName>
    </submittedName>
</protein>
<feature type="region of interest" description="Disordered" evidence="1">
    <location>
        <begin position="428"/>
        <end position="539"/>
    </location>
</feature>
<keyword evidence="2" id="KW-0812">Transmembrane</keyword>
<evidence type="ECO:0000313" key="4">
    <source>
        <dbReference type="EMBL" id="MFC5061025.1"/>
    </source>
</evidence>
<feature type="compositionally biased region" description="Basic and acidic residues" evidence="1">
    <location>
        <begin position="448"/>
        <end position="487"/>
    </location>
</feature>
<keyword evidence="5" id="KW-1185">Reference proteome</keyword>
<accession>A0ABV9YE18</accession>
<proteinExistence type="predicted"/>
<dbReference type="Pfam" id="PF20568">
    <property type="entry name" value="DUF6777"/>
    <property type="match status" value="1"/>
</dbReference>
<sequence>MTTSFAPRNVHHQQQQRGPQFGAPRYAAQQVGAPQVGGRPFGRGVGPQLVPGHQFPGQQFPGQQFPDQQFPGHQFHGPVPPPPAAPLPKKRPVAGKIIAGLVAAGLVVGGAGAWYSLSGSSSPALQATSFAGADPTTSPFGTDAPQVATVAADGPRSGDTAGLYAATTPPSCDDAAFLVQLQADPAKLAAWGGVFGLDAADVPAFVDSLSPVVLRAATSVTDHPFREGAFVEEPVVLAAGTAVLVNSYGEPTVKCFNGNPLSAGPQTAAAVTVVPTTRQITNYRFTSIDNSRVVVIPGKPDPKPVPGPNKPPVTVPTPDPALVKKAEEQKKLADQARQEATDSRANADSLGVNARVFRGEADRLAGLETTATARANAANGAAAKAQTDLNDAFLSFPPDRAKVERAQAALAAAKAEQANAATALITARNDASKADEEADTAESQLKNAESKARNDENVAKIAEDNAAKAKQAADDSAKKSASKKDDETVAGPDAQTPAGVDAEAAAGTDGQTPAGTDGQTPQGAPATDPEPATGQAPVTAVCQKVVTDSAQQAPICPTGGSADTAPAGTTEVGTGPVDSSSSGSDGSGSTGGSESSEQSGTGSESGSSSSESTDN</sequence>
<feature type="transmembrane region" description="Helical" evidence="2">
    <location>
        <begin position="97"/>
        <end position="117"/>
    </location>
</feature>
<keyword evidence="2" id="KW-1133">Transmembrane helix</keyword>
<feature type="compositionally biased region" description="Low complexity" evidence="1">
    <location>
        <begin position="592"/>
        <end position="615"/>
    </location>
</feature>
<feature type="compositionally biased region" description="Polar residues" evidence="1">
    <location>
        <begin position="1"/>
        <end position="18"/>
    </location>
</feature>
<dbReference type="Proteomes" id="UP001595947">
    <property type="component" value="Unassembled WGS sequence"/>
</dbReference>
<evidence type="ECO:0000259" key="3">
    <source>
        <dbReference type="Pfam" id="PF20568"/>
    </source>
</evidence>
<feature type="region of interest" description="Disordered" evidence="1">
    <location>
        <begin position="552"/>
        <end position="615"/>
    </location>
</feature>
<feature type="region of interest" description="Disordered" evidence="1">
    <location>
        <begin position="299"/>
        <end position="319"/>
    </location>
</feature>
<dbReference type="RefSeq" id="WP_378034380.1">
    <property type="nucleotide sequence ID" value="NZ_JBHSIV010000002.1"/>
</dbReference>
<reference evidence="5" key="1">
    <citation type="journal article" date="2019" name="Int. J. Syst. Evol. Microbiol.">
        <title>The Global Catalogue of Microorganisms (GCM) 10K type strain sequencing project: providing services to taxonomists for standard genome sequencing and annotation.</title>
        <authorList>
            <consortium name="The Broad Institute Genomics Platform"/>
            <consortium name="The Broad Institute Genome Sequencing Center for Infectious Disease"/>
            <person name="Wu L."/>
            <person name="Ma J."/>
        </authorList>
    </citation>
    <scope>NUCLEOTIDE SEQUENCE [LARGE SCALE GENOMIC DNA]</scope>
    <source>
        <strain evidence="5">CGMCC 4.7093</strain>
    </source>
</reference>
<gene>
    <name evidence="4" type="ORF">ACFPBZ_02315</name>
</gene>
<keyword evidence="2" id="KW-0472">Membrane</keyword>
<feature type="compositionally biased region" description="Polar residues" evidence="1">
    <location>
        <begin position="509"/>
        <end position="522"/>
    </location>
</feature>
<evidence type="ECO:0000256" key="2">
    <source>
        <dbReference type="SAM" id="Phobius"/>
    </source>
</evidence>